<keyword evidence="1" id="KW-1133">Transmembrane helix</keyword>
<dbReference type="RefSeq" id="WP_323439625.1">
    <property type="nucleotide sequence ID" value="NZ_JAYFUH010000249.1"/>
</dbReference>
<evidence type="ECO:0008006" key="4">
    <source>
        <dbReference type="Google" id="ProtNLM"/>
    </source>
</evidence>
<dbReference type="EMBL" id="JAYFUH010000249">
    <property type="protein sequence ID" value="MEA5669420.1"/>
    <property type="molecule type" value="Genomic_DNA"/>
</dbReference>
<dbReference type="Proteomes" id="UP001301653">
    <property type="component" value="Unassembled WGS sequence"/>
</dbReference>
<accession>A0ABU5VBJ6</accession>
<keyword evidence="1" id="KW-0472">Membrane</keyword>
<evidence type="ECO:0000313" key="2">
    <source>
        <dbReference type="EMBL" id="MEA5669420.1"/>
    </source>
</evidence>
<evidence type="ECO:0000256" key="1">
    <source>
        <dbReference type="SAM" id="Phobius"/>
    </source>
</evidence>
<keyword evidence="1" id="KW-0812">Transmembrane</keyword>
<sequence length="474" mass="49978">MAGWTGKAASVLLVFIATWGSAIMYWRSTGATPSGMDMLLYLGLLPAGVSSAGFMATGLLRQGADKALEKATRSPDNDAAPVVREDGVKAAAAAALTAGQINLGVGLDAPALLAAAAAPPRPALSARFRDGQNLPVRVSEATQLDDLEVLGEREQGIDTTPRERRALALLAPVLDELLGEAAMALPVLEAREEVVVAGLRRNDEGRVDNVLTIELLVAHGWSDALLHWVRDWLMQRVLEFGVDGRRFDVAVTVVGDDNQAWRHLHRLADALSRAPDRWHLLLACDSCIDPDVIQGWLVNGVLATARHPEGRTPGEGAAGVLLASPGMATEGNGCLWPPLALEADATQMARPAERRRHLTTAASQWKQSLPQDEHSVQFVLHDARQGSDGVVDAALAASALNPDLEFGTGNLSLPASAGELGPVLPVAMLALALEQTRRNTGPVLLLAGTEAQQRVMALVSAGSTPQAADLPSTT</sequence>
<proteinExistence type="predicted"/>
<organism evidence="2 3">
    <name type="scientific">Stenotrophomonas capsici</name>
    <dbReference type="NCBI Taxonomy" id="3110230"/>
    <lineage>
        <taxon>Bacteria</taxon>
        <taxon>Pseudomonadati</taxon>
        <taxon>Pseudomonadota</taxon>
        <taxon>Gammaproteobacteria</taxon>
        <taxon>Lysobacterales</taxon>
        <taxon>Lysobacteraceae</taxon>
        <taxon>Stenotrophomonas</taxon>
    </lineage>
</organism>
<name>A0ABU5VBJ6_9GAMM</name>
<protein>
    <recommendedName>
        <fullName evidence="4">Transmembrane protein</fullName>
    </recommendedName>
</protein>
<feature type="transmembrane region" description="Helical" evidence="1">
    <location>
        <begin position="38"/>
        <end position="60"/>
    </location>
</feature>
<comment type="caution">
    <text evidence="2">The sequence shown here is derived from an EMBL/GenBank/DDBJ whole genome shotgun (WGS) entry which is preliminary data.</text>
</comment>
<keyword evidence="3" id="KW-1185">Reference proteome</keyword>
<reference evidence="2 3" key="1">
    <citation type="submission" date="2023-12" db="EMBL/GenBank/DDBJ databases">
        <title>Stenotrophomonas guangdongensis sp. nov., isolated from wilted pepper plants (Capsicum annuum).</title>
        <authorList>
            <person name="Qiu M."/>
            <person name="Li Y."/>
            <person name="Liu Q."/>
            <person name="Zhang X."/>
            <person name="Huang Y."/>
            <person name="Guo R."/>
            <person name="Hu M."/>
            <person name="Zhou J."/>
            <person name="Zhou X."/>
        </authorList>
    </citation>
    <scope>NUCLEOTIDE SEQUENCE [LARGE SCALE GENOMIC DNA]</scope>
    <source>
        <strain evidence="2 3">MH1</strain>
    </source>
</reference>
<feature type="transmembrane region" description="Helical" evidence="1">
    <location>
        <begin position="6"/>
        <end position="26"/>
    </location>
</feature>
<evidence type="ECO:0000313" key="3">
    <source>
        <dbReference type="Proteomes" id="UP001301653"/>
    </source>
</evidence>
<gene>
    <name evidence="2" type="ORF">VA603_17950</name>
</gene>